<gene>
    <name evidence="2" type="ORF">GCM10009564_29880</name>
</gene>
<evidence type="ECO:0000313" key="3">
    <source>
        <dbReference type="Proteomes" id="UP001501072"/>
    </source>
</evidence>
<comment type="caution">
    <text evidence="2">The sequence shown here is derived from an EMBL/GenBank/DDBJ whole genome shotgun (WGS) entry which is preliminary data.</text>
</comment>
<reference evidence="2 3" key="1">
    <citation type="journal article" date="2019" name="Int. J. Syst. Evol. Microbiol.">
        <title>The Global Catalogue of Microorganisms (GCM) 10K type strain sequencing project: providing services to taxonomists for standard genome sequencing and annotation.</title>
        <authorList>
            <consortium name="The Broad Institute Genomics Platform"/>
            <consortium name="The Broad Institute Genome Sequencing Center for Infectious Disease"/>
            <person name="Wu L."/>
            <person name="Ma J."/>
        </authorList>
    </citation>
    <scope>NUCLEOTIDE SEQUENCE [LARGE SCALE GENOMIC DNA]</scope>
    <source>
        <strain evidence="2 3">JCM 11269</strain>
    </source>
</reference>
<evidence type="ECO:0000313" key="2">
    <source>
        <dbReference type="EMBL" id="GAA1010779.1"/>
    </source>
</evidence>
<proteinExistence type="predicted"/>
<organism evidence="2 3">
    <name type="scientific">Streptomyces thermogriseus</name>
    <dbReference type="NCBI Taxonomy" id="75292"/>
    <lineage>
        <taxon>Bacteria</taxon>
        <taxon>Bacillati</taxon>
        <taxon>Actinomycetota</taxon>
        <taxon>Actinomycetes</taxon>
        <taxon>Kitasatosporales</taxon>
        <taxon>Streptomycetaceae</taxon>
        <taxon>Streptomyces</taxon>
    </lineage>
</organism>
<dbReference type="EMBL" id="BAAAHU010000026">
    <property type="protein sequence ID" value="GAA1010779.1"/>
    <property type="molecule type" value="Genomic_DNA"/>
</dbReference>
<keyword evidence="3" id="KW-1185">Reference proteome</keyword>
<dbReference type="Proteomes" id="UP001501072">
    <property type="component" value="Unassembled WGS sequence"/>
</dbReference>
<keyword evidence="1" id="KW-0732">Signal</keyword>
<sequence>MKLQTIWRGAATVAVSTSLLAVSASAQAAPSTESSSATSVEAQRLGGGWKAKRATNIRSIGTKCGKKVIAEVSGRGKMTLRIDETRSVGTTLSKNISLSKSAISAAVGWDVTKSRSITVSGSKEVPSGKYGTLKAYVKYSGKKFDVEGVPALSNKWVTFQKNKTAHRPIGVCFKYSQR</sequence>
<evidence type="ECO:0000256" key="1">
    <source>
        <dbReference type="SAM" id="SignalP"/>
    </source>
</evidence>
<feature type="chain" id="PRO_5046808376" description="Lipoprotein" evidence="1">
    <location>
        <begin position="29"/>
        <end position="178"/>
    </location>
</feature>
<name>A0ABN1T0M0_9ACTN</name>
<evidence type="ECO:0008006" key="4">
    <source>
        <dbReference type="Google" id="ProtNLM"/>
    </source>
</evidence>
<protein>
    <recommendedName>
        <fullName evidence="4">Lipoprotein</fullName>
    </recommendedName>
</protein>
<dbReference type="RefSeq" id="WP_160161957.1">
    <property type="nucleotide sequence ID" value="NZ_BAAAHU010000026.1"/>
</dbReference>
<accession>A0ABN1T0M0</accession>
<feature type="signal peptide" evidence="1">
    <location>
        <begin position="1"/>
        <end position="28"/>
    </location>
</feature>